<organism evidence="12 13">
    <name type="scientific">[Clostridium] asparagiforme DSM 15981</name>
    <dbReference type="NCBI Taxonomy" id="518636"/>
    <lineage>
        <taxon>Bacteria</taxon>
        <taxon>Bacillati</taxon>
        <taxon>Bacillota</taxon>
        <taxon>Clostridia</taxon>
        <taxon>Lachnospirales</taxon>
        <taxon>Lachnospiraceae</taxon>
        <taxon>Enterocloster</taxon>
    </lineage>
</organism>
<evidence type="ECO:0000256" key="9">
    <source>
        <dbReference type="ARBA" id="ARBA00023235"/>
    </source>
</evidence>
<dbReference type="AlphaFoldDB" id="C0CU65"/>
<gene>
    <name evidence="12" type="ORF">CLOSTASPAR_00514</name>
</gene>
<keyword evidence="9" id="KW-0413">Isomerase</keyword>
<evidence type="ECO:0000256" key="7">
    <source>
        <dbReference type="ARBA" id="ARBA00023152"/>
    </source>
</evidence>
<keyword evidence="7" id="KW-0324">Glycolysis</keyword>
<evidence type="ECO:0000259" key="10">
    <source>
        <dbReference type="Pfam" id="PF01676"/>
    </source>
</evidence>
<sequence length="536" mass="58917">MSLMELPLGKEDSAMMKQQSRGGVELAQAVRAAYSRGESDYNMEPLVRVDETGSPIGRIQDGDTVIFGCRRGEREIELTEMFTEPDFDKAGRTRLNDLRFVILTLYHDKFKDLPIAFAPEQVHRPLAQIISEAGLTQIHAAESEKFAHVTFFFNGGNRTPYPGEEDIMIPSPKGVPFEEVPELSLAEVVDEVNRKLGEPDFVVVNFANGDVIGHTSCNTAKIAAASHMSRQLERLVNAAKAQDYVVMITADHGNLESMITPTGKPDVAHTTNLVPFLVIDPRRTEPISPRNGSLCDVAPTVLHAMGIPQPPEMDASTLVPGVRFDDGRKVLLIILDGWGLGEKDEGNPIYLADTPYWDFLLETYPCAKLHASGSFVGLGQDKAGNSEAGHLNLGAGRIVPQDDIRLDKAMADGSFEQNPVFLEAIRHTRNHGKALHILSYLTDKSSHGSIDYAKALCRMAKELPEVNLHIIFDGRSTEPGSAPQLLMELEKELDHIGAGRIVDGVGRGIVLDRDQNYTKVKRGYDAMVLGRGTVYR</sequence>
<dbReference type="InterPro" id="IPR006124">
    <property type="entry name" value="Metalloenzyme"/>
</dbReference>
<feature type="domain" description="BPG-independent PGAM N-terminal" evidence="11">
    <location>
        <begin position="23"/>
        <end position="107"/>
    </location>
</feature>
<reference evidence="12 13" key="1">
    <citation type="submission" date="2009-02" db="EMBL/GenBank/DDBJ databases">
        <title>Draft genome sequence of Clostridium asparagiforme (DSM 15981).</title>
        <authorList>
            <person name="Sudarsanam P."/>
            <person name="Ley R."/>
            <person name="Guruge J."/>
            <person name="Turnbaugh P.J."/>
            <person name="Mahowald M."/>
            <person name="Liep D."/>
            <person name="Gordon J."/>
        </authorList>
    </citation>
    <scope>NUCLEOTIDE SEQUENCE [LARGE SCALE GENOMIC DNA]</scope>
    <source>
        <strain evidence="12 13">DSM 15981</strain>
    </source>
</reference>
<dbReference type="InterPro" id="IPR036646">
    <property type="entry name" value="PGAM_B_sf"/>
</dbReference>
<comment type="caution">
    <text evidence="12">The sequence shown here is derived from an EMBL/GenBank/DDBJ whole genome shotgun (WGS) entry which is preliminary data.</text>
</comment>
<dbReference type="InterPro" id="IPR011258">
    <property type="entry name" value="BPG-indep_PGM_N"/>
</dbReference>
<dbReference type="InterPro" id="IPR005995">
    <property type="entry name" value="Pgm_bpd_ind"/>
</dbReference>
<dbReference type="UniPathway" id="UPA00109">
    <property type="reaction ID" value="UER00186"/>
</dbReference>
<dbReference type="SUPFAM" id="SSF53649">
    <property type="entry name" value="Alkaline phosphatase-like"/>
    <property type="match status" value="2"/>
</dbReference>
<evidence type="ECO:0000256" key="6">
    <source>
        <dbReference type="ARBA" id="ARBA00022723"/>
    </source>
</evidence>
<dbReference type="GO" id="GO:0030145">
    <property type="term" value="F:manganese ion binding"/>
    <property type="evidence" value="ECO:0007669"/>
    <property type="project" value="InterPro"/>
</dbReference>
<dbReference type="Proteomes" id="UP000004756">
    <property type="component" value="Unassembled WGS sequence"/>
</dbReference>
<feature type="domain" description="BPG-independent PGAM N-terminal" evidence="11">
    <location>
        <begin position="407"/>
        <end position="532"/>
    </location>
</feature>
<dbReference type="GO" id="GO:0004619">
    <property type="term" value="F:phosphoglycerate mutase activity"/>
    <property type="evidence" value="ECO:0007669"/>
    <property type="project" value="UniProtKB-EC"/>
</dbReference>
<feature type="domain" description="Metalloenzyme" evidence="10">
    <location>
        <begin position="117"/>
        <end position="308"/>
    </location>
</feature>
<comment type="similarity">
    <text evidence="4">Belongs to the BPG-independent phosphoglycerate mutase family.</text>
</comment>
<dbReference type="EC" id="5.4.2.12" evidence="5"/>
<evidence type="ECO:0000256" key="5">
    <source>
        <dbReference type="ARBA" id="ARBA00012026"/>
    </source>
</evidence>
<evidence type="ECO:0000313" key="12">
    <source>
        <dbReference type="EMBL" id="EEG57374.1"/>
    </source>
</evidence>
<dbReference type="SUPFAM" id="SSF64158">
    <property type="entry name" value="2,3-Bisphosphoglycerate-independent phosphoglycerate mutase, substrate-binding domain"/>
    <property type="match status" value="2"/>
</dbReference>
<evidence type="ECO:0000256" key="3">
    <source>
        <dbReference type="ARBA" id="ARBA00004798"/>
    </source>
</evidence>
<keyword evidence="6" id="KW-0479">Metal-binding</keyword>
<dbReference type="Gene3D" id="3.40.1450.10">
    <property type="entry name" value="BPG-independent phosphoglycerate mutase, domain B"/>
    <property type="match status" value="2"/>
</dbReference>
<evidence type="ECO:0000256" key="8">
    <source>
        <dbReference type="ARBA" id="ARBA00023211"/>
    </source>
</evidence>
<dbReference type="InterPro" id="IPR017850">
    <property type="entry name" value="Alkaline_phosphatase_core_sf"/>
</dbReference>
<dbReference type="GO" id="GO:0006007">
    <property type="term" value="P:glucose catabolic process"/>
    <property type="evidence" value="ECO:0007669"/>
    <property type="project" value="InterPro"/>
</dbReference>
<dbReference type="Pfam" id="PF06415">
    <property type="entry name" value="iPGM_N"/>
    <property type="match status" value="2"/>
</dbReference>
<evidence type="ECO:0000259" key="11">
    <source>
        <dbReference type="Pfam" id="PF06415"/>
    </source>
</evidence>
<dbReference type="EMBL" id="ACCJ01000023">
    <property type="protein sequence ID" value="EEG57374.1"/>
    <property type="molecule type" value="Genomic_DNA"/>
</dbReference>
<keyword evidence="8" id="KW-0464">Manganese</keyword>
<comment type="catalytic activity">
    <reaction evidence="1">
        <text>(2R)-2-phosphoglycerate = (2R)-3-phosphoglycerate</text>
        <dbReference type="Rhea" id="RHEA:15901"/>
        <dbReference type="ChEBI" id="CHEBI:58272"/>
        <dbReference type="ChEBI" id="CHEBI:58289"/>
        <dbReference type="EC" id="5.4.2.12"/>
    </reaction>
</comment>
<dbReference type="Gene3D" id="3.40.720.10">
    <property type="entry name" value="Alkaline Phosphatase, subunit A"/>
    <property type="match status" value="2"/>
</dbReference>
<dbReference type="PANTHER" id="PTHR31637">
    <property type="entry name" value="2,3-BISPHOSPHOGLYCERATE-INDEPENDENT PHOSPHOGLYCERATE MUTASE"/>
    <property type="match status" value="1"/>
</dbReference>
<dbReference type="Pfam" id="PF01676">
    <property type="entry name" value="Metalloenzyme"/>
    <property type="match status" value="1"/>
</dbReference>
<proteinExistence type="inferred from homology"/>
<comment type="pathway">
    <text evidence="3">Carbohydrate degradation; glycolysis; pyruvate from D-glyceraldehyde 3-phosphate: step 3/5.</text>
</comment>
<dbReference type="HOGENOM" id="CLU_519450_0_0_9"/>
<comment type="cofactor">
    <cofactor evidence="2">
        <name>Mn(2+)</name>
        <dbReference type="ChEBI" id="CHEBI:29035"/>
    </cofactor>
</comment>
<dbReference type="GO" id="GO:0006096">
    <property type="term" value="P:glycolytic process"/>
    <property type="evidence" value="ECO:0007669"/>
    <property type="project" value="UniProtKB-UniPathway"/>
</dbReference>
<dbReference type="GO" id="GO:0005737">
    <property type="term" value="C:cytoplasm"/>
    <property type="evidence" value="ECO:0007669"/>
    <property type="project" value="InterPro"/>
</dbReference>
<accession>C0CU65</accession>
<evidence type="ECO:0000313" key="13">
    <source>
        <dbReference type="Proteomes" id="UP000004756"/>
    </source>
</evidence>
<evidence type="ECO:0000256" key="4">
    <source>
        <dbReference type="ARBA" id="ARBA00008819"/>
    </source>
</evidence>
<protein>
    <recommendedName>
        <fullName evidence="5">phosphoglycerate mutase (2,3-diphosphoglycerate-independent)</fullName>
        <ecNumber evidence="5">5.4.2.12</ecNumber>
    </recommendedName>
</protein>
<name>C0CU65_9FIRM</name>
<dbReference type="PANTHER" id="PTHR31637:SF0">
    <property type="entry name" value="2,3-BISPHOSPHOGLYCERATE-INDEPENDENT PHOSPHOGLYCERATE MUTASE"/>
    <property type="match status" value="1"/>
</dbReference>
<evidence type="ECO:0000256" key="2">
    <source>
        <dbReference type="ARBA" id="ARBA00001936"/>
    </source>
</evidence>
<keyword evidence="13" id="KW-1185">Reference proteome</keyword>
<evidence type="ECO:0000256" key="1">
    <source>
        <dbReference type="ARBA" id="ARBA00000370"/>
    </source>
</evidence>